<dbReference type="SUPFAM" id="SSF161098">
    <property type="entry name" value="MetI-like"/>
    <property type="match status" value="1"/>
</dbReference>
<keyword evidence="4" id="KW-0812">Transmembrane</keyword>
<dbReference type="CDD" id="cd06261">
    <property type="entry name" value="TM_PBP2"/>
    <property type="match status" value="1"/>
</dbReference>
<evidence type="ECO:0000256" key="4">
    <source>
        <dbReference type="ARBA" id="ARBA00022692"/>
    </source>
</evidence>
<keyword evidence="3" id="KW-1003">Cell membrane</keyword>
<dbReference type="PANTHER" id="PTHR30151">
    <property type="entry name" value="ALKANE SULFONATE ABC TRANSPORTER-RELATED, MEMBRANE SUBUNIT"/>
    <property type="match status" value="1"/>
</dbReference>
<dbReference type="PANTHER" id="PTHR30151:SF20">
    <property type="entry name" value="ABC TRANSPORTER PERMEASE PROTEIN HI_0355-RELATED"/>
    <property type="match status" value="1"/>
</dbReference>
<comment type="similarity">
    <text evidence="7">Belongs to the binding-protein-dependent transport system permease family.</text>
</comment>
<feature type="compositionally biased region" description="Polar residues" evidence="8">
    <location>
        <begin position="271"/>
        <end position="291"/>
    </location>
</feature>
<dbReference type="GO" id="GO:0055085">
    <property type="term" value="P:transmembrane transport"/>
    <property type="evidence" value="ECO:0007669"/>
    <property type="project" value="InterPro"/>
</dbReference>
<dbReference type="RefSeq" id="WP_097185791.1">
    <property type="nucleotide sequence ID" value="NZ_OCNK01000006.1"/>
</dbReference>
<dbReference type="Proteomes" id="UP000219482">
    <property type="component" value="Unassembled WGS sequence"/>
</dbReference>
<evidence type="ECO:0000259" key="9">
    <source>
        <dbReference type="PROSITE" id="PS50928"/>
    </source>
</evidence>
<protein>
    <submittedName>
        <fullName evidence="10">NitT/TauT family transport system permease protein</fullName>
    </submittedName>
</protein>
<dbReference type="AlphaFoldDB" id="A0A286H693"/>
<evidence type="ECO:0000256" key="5">
    <source>
        <dbReference type="ARBA" id="ARBA00022989"/>
    </source>
</evidence>
<evidence type="ECO:0000256" key="7">
    <source>
        <dbReference type="RuleBase" id="RU363032"/>
    </source>
</evidence>
<evidence type="ECO:0000256" key="8">
    <source>
        <dbReference type="SAM" id="MobiDB-lite"/>
    </source>
</evidence>
<dbReference type="Gene3D" id="1.10.3720.10">
    <property type="entry name" value="MetI-like"/>
    <property type="match status" value="1"/>
</dbReference>
<name>A0A286H693_9ACTN</name>
<keyword evidence="5" id="KW-1133">Transmembrane helix</keyword>
<proteinExistence type="inferred from homology"/>
<dbReference type="EMBL" id="OCNK01000006">
    <property type="protein sequence ID" value="SOE03325.1"/>
    <property type="molecule type" value="Genomic_DNA"/>
</dbReference>
<dbReference type="GO" id="GO:0005886">
    <property type="term" value="C:plasma membrane"/>
    <property type="evidence" value="ECO:0007669"/>
    <property type="project" value="UniProtKB-SubCell"/>
</dbReference>
<organism evidence="10 11">
    <name type="scientific">Blastococcus haudaquaticus</name>
    <dbReference type="NCBI Taxonomy" id="1938745"/>
    <lineage>
        <taxon>Bacteria</taxon>
        <taxon>Bacillati</taxon>
        <taxon>Actinomycetota</taxon>
        <taxon>Actinomycetes</taxon>
        <taxon>Geodermatophilales</taxon>
        <taxon>Geodermatophilaceae</taxon>
        <taxon>Blastococcus</taxon>
    </lineage>
</organism>
<comment type="subcellular location">
    <subcellularLocation>
        <location evidence="1 7">Cell membrane</location>
        <topology evidence="1 7">Multi-pass membrane protein</topology>
    </subcellularLocation>
</comment>
<accession>A0A286H693</accession>
<evidence type="ECO:0000256" key="2">
    <source>
        <dbReference type="ARBA" id="ARBA00022448"/>
    </source>
</evidence>
<evidence type="ECO:0000256" key="6">
    <source>
        <dbReference type="ARBA" id="ARBA00023136"/>
    </source>
</evidence>
<keyword evidence="11" id="KW-1185">Reference proteome</keyword>
<dbReference type="Pfam" id="PF00528">
    <property type="entry name" value="BPD_transp_1"/>
    <property type="match status" value="1"/>
</dbReference>
<sequence length="291" mass="30556">MTGSPSRTARIAAPLGFLVVLVVLCEVALAAGWVSSFVLPAPSAIAEAFVDLVSSGLLWVHLKATVIETLAGFAIGAALGAITAAACSLSPFLRSMLYPYVISLQVTPLIAIAPILIAWLGFGYGSKIAIAALICFFPVFVNTLAGLLVVDPDAREMFRSLGASRRETFTKLMLPSALPVVMAGLKTAMTLALIGAVVGEFISAQNGLGLLVQRFSYQLATADAFAVVLVLTLLGLLFYGAMELLDRVLVFWNHEDRLNARSRARAGRDGTGTSSSTPQHAGTVTTGSHPH</sequence>
<dbReference type="InterPro" id="IPR035906">
    <property type="entry name" value="MetI-like_sf"/>
</dbReference>
<evidence type="ECO:0000256" key="3">
    <source>
        <dbReference type="ARBA" id="ARBA00022475"/>
    </source>
</evidence>
<keyword evidence="2 7" id="KW-0813">Transport</keyword>
<feature type="region of interest" description="Disordered" evidence="8">
    <location>
        <begin position="263"/>
        <end position="291"/>
    </location>
</feature>
<keyword evidence="6" id="KW-0472">Membrane</keyword>
<dbReference type="InterPro" id="IPR000515">
    <property type="entry name" value="MetI-like"/>
</dbReference>
<dbReference type="PROSITE" id="PS50928">
    <property type="entry name" value="ABC_TM1"/>
    <property type="match status" value="1"/>
</dbReference>
<dbReference type="OrthoDB" id="7274389at2"/>
<evidence type="ECO:0000313" key="11">
    <source>
        <dbReference type="Proteomes" id="UP000219482"/>
    </source>
</evidence>
<feature type="domain" description="ABC transmembrane type-1" evidence="9">
    <location>
        <begin position="58"/>
        <end position="240"/>
    </location>
</feature>
<gene>
    <name evidence="10" type="ORF">SAMN06272739_4098</name>
</gene>
<reference evidence="11" key="1">
    <citation type="submission" date="2017-09" db="EMBL/GenBank/DDBJ databases">
        <authorList>
            <person name="Varghese N."/>
            <person name="Submissions S."/>
        </authorList>
    </citation>
    <scope>NUCLEOTIDE SEQUENCE [LARGE SCALE GENOMIC DNA]</scope>
    <source>
        <strain evidence="11">DSM 44270</strain>
    </source>
</reference>
<evidence type="ECO:0000313" key="10">
    <source>
        <dbReference type="EMBL" id="SOE03325.1"/>
    </source>
</evidence>
<evidence type="ECO:0000256" key="1">
    <source>
        <dbReference type="ARBA" id="ARBA00004651"/>
    </source>
</evidence>